<proteinExistence type="inferred from homology"/>
<dbReference type="GO" id="GO:0004252">
    <property type="term" value="F:serine-type endopeptidase activity"/>
    <property type="evidence" value="ECO:0007669"/>
    <property type="project" value="InterPro"/>
</dbReference>
<evidence type="ECO:0000256" key="1">
    <source>
        <dbReference type="ARBA" id="ARBA00009370"/>
    </source>
</evidence>
<dbReference type="EMBL" id="GU943139">
    <property type="protein sequence ID" value="ADD96424.1"/>
    <property type="molecule type" value="Genomic_DNA"/>
</dbReference>
<evidence type="ECO:0000259" key="2">
    <source>
        <dbReference type="Pfam" id="PF10502"/>
    </source>
</evidence>
<dbReference type="AlphaFoldDB" id="D6PL23"/>
<dbReference type="InterPro" id="IPR000223">
    <property type="entry name" value="Pept_S26A_signal_pept_1"/>
</dbReference>
<dbReference type="Pfam" id="PF10502">
    <property type="entry name" value="Peptidase_S26"/>
    <property type="match status" value="1"/>
</dbReference>
<dbReference type="Gene3D" id="2.10.109.10">
    <property type="entry name" value="Umud Fragment, subunit A"/>
    <property type="match status" value="1"/>
</dbReference>
<reference evidence="3" key="1">
    <citation type="journal article" date="2010" name="ISME J.">
        <title>Metagenome of the Mediterranean deep chlorophyll maximum studied by direct and fosmid library 454 pyrosequencing.</title>
        <authorList>
            <person name="Ghai R."/>
            <person name="Martin-Cuadrado A.B."/>
            <person name="Molto A.G."/>
            <person name="Heredia I.G."/>
            <person name="Cabrera R."/>
            <person name="Martin J."/>
            <person name="Verdu M."/>
            <person name="Deschamps P."/>
            <person name="Moreira D."/>
            <person name="Lopez-Garcia P."/>
            <person name="Mira A."/>
            <person name="Rodriguez-Valera F."/>
        </authorList>
    </citation>
    <scope>NUCLEOTIDE SEQUENCE</scope>
</reference>
<dbReference type="InterPro" id="IPR036286">
    <property type="entry name" value="LexA/Signal_pep-like_sf"/>
</dbReference>
<dbReference type="GO" id="GO:0006465">
    <property type="term" value="P:signal peptide processing"/>
    <property type="evidence" value="ECO:0007669"/>
    <property type="project" value="InterPro"/>
</dbReference>
<dbReference type="SUPFAM" id="SSF51306">
    <property type="entry name" value="LexA/Signal peptidase"/>
    <property type="match status" value="1"/>
</dbReference>
<dbReference type="PANTHER" id="PTHR43390">
    <property type="entry name" value="SIGNAL PEPTIDASE I"/>
    <property type="match status" value="1"/>
</dbReference>
<name>D6PL23_9ZZZZ</name>
<dbReference type="InterPro" id="IPR019533">
    <property type="entry name" value="Peptidase_S26"/>
</dbReference>
<dbReference type="NCBIfam" id="TIGR02227">
    <property type="entry name" value="sigpep_I_bact"/>
    <property type="match status" value="1"/>
</dbReference>
<comment type="similarity">
    <text evidence="1">Belongs to the peptidase S26 family.</text>
</comment>
<protein>
    <recommendedName>
        <fullName evidence="2">Peptidase S26 domain-containing protein</fullName>
    </recommendedName>
</protein>
<accession>D6PL23</accession>
<dbReference type="CDD" id="cd06462">
    <property type="entry name" value="Peptidase_S24_S26"/>
    <property type="match status" value="1"/>
</dbReference>
<evidence type="ECO:0000313" key="3">
    <source>
        <dbReference type="EMBL" id="ADD96424.1"/>
    </source>
</evidence>
<dbReference type="GO" id="GO:0016020">
    <property type="term" value="C:membrane"/>
    <property type="evidence" value="ECO:0007669"/>
    <property type="project" value="InterPro"/>
</dbReference>
<sequence length="96" mass="11256">MLPTYQDGELLLIYKSKSINKDWEPQRGQVVVVKEESGDTLLKRVVALEGEHVEIRDGGIYINDKKYEDEWTYQDVTFWAESERERSKKSKKIGFS</sequence>
<dbReference type="PANTHER" id="PTHR43390:SF1">
    <property type="entry name" value="CHLOROPLAST PROCESSING PEPTIDASE"/>
    <property type="match status" value="1"/>
</dbReference>
<feature type="domain" description="Peptidase S26" evidence="2">
    <location>
        <begin position="1"/>
        <end position="76"/>
    </location>
</feature>
<organism evidence="3">
    <name type="scientific">uncultured organism MedDCM-OCT-S09-C426</name>
    <dbReference type="NCBI Taxonomy" id="743650"/>
    <lineage>
        <taxon>unclassified sequences</taxon>
        <taxon>environmental samples</taxon>
    </lineage>
</organism>